<evidence type="ECO:0000259" key="1">
    <source>
        <dbReference type="Pfam" id="PF23296"/>
    </source>
</evidence>
<dbReference type="AlphaFoldDB" id="A0A7W7EEU5"/>
<name>A0A7W7EEU5_RHIET</name>
<protein>
    <recommendedName>
        <fullName evidence="1">DUF7079 domain-containing protein</fullName>
    </recommendedName>
</protein>
<evidence type="ECO:0000313" key="5">
    <source>
        <dbReference type="Proteomes" id="UP000557344"/>
    </source>
</evidence>
<accession>A0A7W7EEU5</accession>
<gene>
    <name evidence="2" type="ORF">GGE46_003380</name>
    <name evidence="3" type="ORF">GGE57_003068</name>
</gene>
<dbReference type="Pfam" id="PF23296">
    <property type="entry name" value="DUF7079"/>
    <property type="match status" value="1"/>
</dbReference>
<dbReference type="EMBL" id="JACIID010000006">
    <property type="protein sequence ID" value="MBB4536312.1"/>
    <property type="molecule type" value="Genomic_DNA"/>
</dbReference>
<evidence type="ECO:0000313" key="2">
    <source>
        <dbReference type="EMBL" id="MBB4480792.1"/>
    </source>
</evidence>
<comment type="caution">
    <text evidence="3">The sequence shown here is derived from an EMBL/GenBank/DDBJ whole genome shotgun (WGS) entry which is preliminary data.</text>
</comment>
<dbReference type="Proteomes" id="UP000557344">
    <property type="component" value="Unassembled WGS sequence"/>
</dbReference>
<reference evidence="4 5" key="1">
    <citation type="submission" date="2020-08" db="EMBL/GenBank/DDBJ databases">
        <title>Genomic Encyclopedia of Type Strains, Phase IV (KMG-V): Genome sequencing to study the core and pangenomes of soil and plant-associated prokaryotes.</title>
        <authorList>
            <person name="Whitman W."/>
        </authorList>
    </citation>
    <scope>NUCLEOTIDE SEQUENCE [LARGE SCALE GENOMIC DNA]</scope>
    <source>
        <strain evidence="2 5">SEMIA 471</strain>
        <strain evidence="3 4">SEMIA 489</strain>
    </source>
</reference>
<dbReference type="RefSeq" id="WP_183842273.1">
    <property type="nucleotide sequence ID" value="NZ_JACIHU010000006.1"/>
</dbReference>
<organism evidence="3 4">
    <name type="scientific">Rhizobium etli</name>
    <dbReference type="NCBI Taxonomy" id="29449"/>
    <lineage>
        <taxon>Bacteria</taxon>
        <taxon>Pseudomonadati</taxon>
        <taxon>Pseudomonadota</taxon>
        <taxon>Alphaproteobacteria</taxon>
        <taxon>Hyphomicrobiales</taxon>
        <taxon>Rhizobiaceae</taxon>
        <taxon>Rhizobium/Agrobacterium group</taxon>
        <taxon>Rhizobium</taxon>
    </lineage>
</organism>
<proteinExistence type="predicted"/>
<evidence type="ECO:0000313" key="4">
    <source>
        <dbReference type="Proteomes" id="UP000523431"/>
    </source>
</evidence>
<sequence length="123" mass="14463">MTQIASLDVQRRLPVWHALSDVFLDTELQARDHHRIAKTLDISGYSLAELRSILEDEVAPAFASNLWSVAGEWAGWSENDVQTIMLKSLSRRRLPLLSWLKWLVRRRHIEREWEKIEQFLEQG</sequence>
<dbReference type="Proteomes" id="UP000523431">
    <property type="component" value="Unassembled WGS sequence"/>
</dbReference>
<evidence type="ECO:0000313" key="3">
    <source>
        <dbReference type="EMBL" id="MBB4536312.1"/>
    </source>
</evidence>
<dbReference type="EMBL" id="JACIHU010000006">
    <property type="protein sequence ID" value="MBB4480792.1"/>
    <property type="molecule type" value="Genomic_DNA"/>
</dbReference>
<dbReference type="InterPro" id="IPR055507">
    <property type="entry name" value="DUF7079"/>
</dbReference>
<feature type="domain" description="DUF7079" evidence="1">
    <location>
        <begin position="10"/>
        <end position="118"/>
    </location>
</feature>